<name>A0ABV8DZB7_9NOCA</name>
<dbReference type="InterPro" id="IPR003594">
    <property type="entry name" value="HATPase_dom"/>
</dbReference>
<feature type="domain" description="Histidine kinase/HSP90-like ATPase" evidence="2">
    <location>
        <begin position="131"/>
        <end position="226"/>
    </location>
</feature>
<dbReference type="GO" id="GO:0005524">
    <property type="term" value="F:ATP binding"/>
    <property type="evidence" value="ECO:0007669"/>
    <property type="project" value="UniProtKB-KW"/>
</dbReference>
<keyword evidence="3" id="KW-0547">Nucleotide-binding</keyword>
<protein>
    <submittedName>
        <fullName evidence="3">ATP-binding protein</fullName>
    </submittedName>
</protein>
<dbReference type="CDD" id="cd16936">
    <property type="entry name" value="HATPase_RsbW-like"/>
    <property type="match status" value="1"/>
</dbReference>
<dbReference type="Gene3D" id="3.30.565.10">
    <property type="entry name" value="Histidine kinase-like ATPase, C-terminal domain"/>
    <property type="match status" value="1"/>
</dbReference>
<evidence type="ECO:0000313" key="4">
    <source>
        <dbReference type="Proteomes" id="UP001595696"/>
    </source>
</evidence>
<dbReference type="RefSeq" id="WP_378614652.1">
    <property type="nucleotide sequence ID" value="NZ_JBHSAX010000019.1"/>
</dbReference>
<dbReference type="PANTHER" id="PTHR35526">
    <property type="entry name" value="ANTI-SIGMA-F FACTOR RSBW-RELATED"/>
    <property type="match status" value="1"/>
</dbReference>
<evidence type="ECO:0000259" key="2">
    <source>
        <dbReference type="Pfam" id="PF13581"/>
    </source>
</evidence>
<comment type="caution">
    <text evidence="3">The sequence shown here is derived from an EMBL/GenBank/DDBJ whole genome shotgun (WGS) entry which is preliminary data.</text>
</comment>
<reference evidence="4" key="1">
    <citation type="journal article" date="2019" name="Int. J. Syst. Evol. Microbiol.">
        <title>The Global Catalogue of Microorganisms (GCM) 10K type strain sequencing project: providing services to taxonomists for standard genome sequencing and annotation.</title>
        <authorList>
            <consortium name="The Broad Institute Genomics Platform"/>
            <consortium name="The Broad Institute Genome Sequencing Center for Infectious Disease"/>
            <person name="Wu L."/>
            <person name="Ma J."/>
        </authorList>
    </citation>
    <scope>NUCLEOTIDE SEQUENCE [LARGE SCALE GENOMIC DNA]</scope>
    <source>
        <strain evidence="4">CGMCC 4.7330</strain>
    </source>
</reference>
<dbReference type="InterPro" id="IPR036513">
    <property type="entry name" value="STAS_dom_sf"/>
</dbReference>
<dbReference type="InterPro" id="IPR050267">
    <property type="entry name" value="Anti-sigma-factor_SerPK"/>
</dbReference>
<evidence type="ECO:0000256" key="1">
    <source>
        <dbReference type="ARBA" id="ARBA00022527"/>
    </source>
</evidence>
<keyword evidence="4" id="KW-1185">Reference proteome</keyword>
<dbReference type="Gene3D" id="3.30.750.24">
    <property type="entry name" value="STAS domain"/>
    <property type="match status" value="1"/>
</dbReference>
<dbReference type="Pfam" id="PF13581">
    <property type="entry name" value="HATPase_c_2"/>
    <property type="match status" value="1"/>
</dbReference>
<organism evidence="3 4">
    <name type="scientific">Nocardia jiangsuensis</name>
    <dbReference type="NCBI Taxonomy" id="1691563"/>
    <lineage>
        <taxon>Bacteria</taxon>
        <taxon>Bacillati</taxon>
        <taxon>Actinomycetota</taxon>
        <taxon>Actinomycetes</taxon>
        <taxon>Mycobacteriales</taxon>
        <taxon>Nocardiaceae</taxon>
        <taxon>Nocardia</taxon>
    </lineage>
</organism>
<accession>A0ABV8DZB7</accession>
<keyword evidence="1" id="KW-0808">Transferase</keyword>
<keyword evidence="1" id="KW-0723">Serine/threonine-protein kinase</keyword>
<keyword evidence="1" id="KW-0418">Kinase</keyword>
<gene>
    <name evidence="3" type="ORF">ACFO0B_23085</name>
</gene>
<dbReference type="EMBL" id="JBHSAX010000019">
    <property type="protein sequence ID" value="MFC3964881.1"/>
    <property type="molecule type" value="Genomic_DNA"/>
</dbReference>
<dbReference type="SUPFAM" id="SSF55874">
    <property type="entry name" value="ATPase domain of HSP90 chaperone/DNA topoisomerase II/histidine kinase"/>
    <property type="match status" value="1"/>
</dbReference>
<dbReference type="InterPro" id="IPR036890">
    <property type="entry name" value="HATPase_C_sf"/>
</dbReference>
<proteinExistence type="predicted"/>
<sequence>MERISGGKVSWRPEIAGECAVLRPRGVLDTDTYRRFGADLVRFAMDEPRALIVALDELALADDGALTAFSAARIRVGDWPGVPILLAAADEPLRRRVAAVVRRVPVLESVPAALAQAPVPPYRQRARLDMAAAAASARAAREFVARMCVRWRIAELFNDAQLLVTELVENAMRHAIGDVRVRLDLRARGVTVAVADADPQPAVLREPAAGEVQAYGLHVVADLAAAWGCAPCWPTGKVVWATLPV</sequence>
<evidence type="ECO:0000313" key="3">
    <source>
        <dbReference type="EMBL" id="MFC3964881.1"/>
    </source>
</evidence>
<dbReference type="PANTHER" id="PTHR35526:SF3">
    <property type="entry name" value="ANTI-SIGMA-F FACTOR RSBW"/>
    <property type="match status" value="1"/>
</dbReference>
<keyword evidence="3" id="KW-0067">ATP-binding</keyword>
<dbReference type="Proteomes" id="UP001595696">
    <property type="component" value="Unassembled WGS sequence"/>
</dbReference>